<dbReference type="Gene3D" id="1.20.1260.20">
    <property type="entry name" value="PPE superfamily"/>
    <property type="match status" value="1"/>
</dbReference>
<dbReference type="InterPro" id="IPR029058">
    <property type="entry name" value="AB_hydrolase_fold"/>
</dbReference>
<proteinExistence type="predicted"/>
<dbReference type="InterPro" id="IPR038332">
    <property type="entry name" value="PPE_sf"/>
</dbReference>
<dbReference type="Proteomes" id="UP000587527">
    <property type="component" value="Unassembled WGS sequence"/>
</dbReference>
<evidence type="ECO:0000313" key="2">
    <source>
        <dbReference type="EMBL" id="MBB5871526.1"/>
    </source>
</evidence>
<protein>
    <recommendedName>
        <fullName evidence="1">DUF1023 domain-containing protein</fullName>
    </recommendedName>
</protein>
<accession>A0A841BVM6</accession>
<sequence length="524" mass="54609">MITFARLASADIDAWRSAGDAWRRLAASVGDGEAHITGSGQGLRADWAGPAATAATAQVAAIGADLAALRVPLTQIQQVLATHAEAIERARRLLIAGVDGVEDTRVVVTAEGRVELDVRGAPPAPWEAALAARTAERISAALTMASRADAETSRALSELAKAAETHWTEAPPSCPPGGGAGAVRLWWSGLTPAQRRWLIAHQPDVIGSLDGVPAADRDLANREWLSREHARLSGLRDALHGKRGAEDELARIESRLAGLSALERRLDGGEPRGYLLGLDTRGDGRVILALGDPDRSDNVLTYVPGAGSELNGGVAGLIDRTATMSAAATAADPTLSTSSILWLDFDSPDAMQATSAAYAHAAQHALHDFQQGLTITHDGEIGQQTLVGHSYGSLVIGETARDRGVAADDLVFLGSAGVGVDHAADLHLDPGAVWSSHARHDPIQLAAPNPLQAALDQMLGPYLGDPMTRLWHGVNPSDTGFGGHRFTSADGGELGHAHSSYWDSGNPGLAAVGAIASGHDDRLK</sequence>
<dbReference type="InterPro" id="IPR010427">
    <property type="entry name" value="DUF1023"/>
</dbReference>
<comment type="caution">
    <text evidence="2">The sequence shown here is derived from an EMBL/GenBank/DDBJ whole genome shotgun (WGS) entry which is preliminary data.</text>
</comment>
<evidence type="ECO:0000259" key="1">
    <source>
        <dbReference type="Pfam" id="PF06259"/>
    </source>
</evidence>
<dbReference type="Pfam" id="PF06259">
    <property type="entry name" value="Abhydrolase_8"/>
    <property type="match status" value="1"/>
</dbReference>
<organism evidence="2 3">
    <name type="scientific">Allocatelliglobosispora scoriae</name>
    <dbReference type="NCBI Taxonomy" id="643052"/>
    <lineage>
        <taxon>Bacteria</taxon>
        <taxon>Bacillati</taxon>
        <taxon>Actinomycetota</taxon>
        <taxon>Actinomycetes</taxon>
        <taxon>Micromonosporales</taxon>
        <taxon>Micromonosporaceae</taxon>
        <taxon>Allocatelliglobosispora</taxon>
    </lineage>
</organism>
<keyword evidence="3" id="KW-1185">Reference proteome</keyword>
<evidence type="ECO:0000313" key="3">
    <source>
        <dbReference type="Proteomes" id="UP000587527"/>
    </source>
</evidence>
<name>A0A841BVM6_9ACTN</name>
<dbReference type="EMBL" id="JACHMN010000002">
    <property type="protein sequence ID" value="MBB5871526.1"/>
    <property type="molecule type" value="Genomic_DNA"/>
</dbReference>
<dbReference type="AlphaFoldDB" id="A0A841BVM6"/>
<dbReference type="RefSeq" id="WP_184839639.1">
    <property type="nucleotide sequence ID" value="NZ_JACHMN010000002.1"/>
</dbReference>
<dbReference type="SUPFAM" id="SSF53474">
    <property type="entry name" value="alpha/beta-Hydrolases"/>
    <property type="match status" value="1"/>
</dbReference>
<reference evidence="2 3" key="1">
    <citation type="submission" date="2020-08" db="EMBL/GenBank/DDBJ databases">
        <title>Sequencing the genomes of 1000 actinobacteria strains.</title>
        <authorList>
            <person name="Klenk H.-P."/>
        </authorList>
    </citation>
    <scope>NUCLEOTIDE SEQUENCE [LARGE SCALE GENOMIC DNA]</scope>
    <source>
        <strain evidence="2 3">DSM 45362</strain>
    </source>
</reference>
<gene>
    <name evidence="2" type="ORF">F4553_004905</name>
</gene>
<feature type="domain" description="DUF1023" evidence="1">
    <location>
        <begin position="279"/>
        <end position="446"/>
    </location>
</feature>